<dbReference type="HOGENOM" id="CLU_044146_1_2_14"/>
<reference evidence="3 4" key="1">
    <citation type="journal article" date="2015" name="Genome Announc.">
        <title>Complete Genome Sequence of Mycoplasma flocculare Strain Ms42T (ATCC 27399T).</title>
        <authorList>
            <person name="Calcutt M.J."/>
            <person name="Foecking M.F."/>
            <person name="Heidari M.B."/>
            <person name="McIntosh M.A."/>
        </authorList>
    </citation>
    <scope>NUCLEOTIDE SEQUENCE [LARGE SCALE GENOMIC DNA]</scope>
    <source>
        <strain evidence="4">ATCC 27399</strain>
    </source>
</reference>
<gene>
    <name evidence="3" type="ORF">MYF_01005</name>
</gene>
<keyword evidence="4" id="KW-1185">Reference proteome</keyword>
<dbReference type="GO" id="GO:0005829">
    <property type="term" value="C:cytosol"/>
    <property type="evidence" value="ECO:0007669"/>
    <property type="project" value="TreeGrafter"/>
</dbReference>
<dbReference type="InterPro" id="IPR006379">
    <property type="entry name" value="HAD-SF_hydro_IIB"/>
</dbReference>
<dbReference type="InterPro" id="IPR036412">
    <property type="entry name" value="HAD-like_sf"/>
</dbReference>
<comment type="cofactor">
    <cofactor evidence="1">
        <name>Mg(2+)</name>
        <dbReference type="ChEBI" id="CHEBI:18420"/>
    </cofactor>
</comment>
<evidence type="ECO:0000313" key="4">
    <source>
        <dbReference type="Proteomes" id="UP000031129"/>
    </source>
</evidence>
<accession>A0A0A8E802</accession>
<evidence type="ECO:0000256" key="2">
    <source>
        <dbReference type="ARBA" id="ARBA00034778"/>
    </source>
</evidence>
<dbReference type="Gene3D" id="3.40.50.1000">
    <property type="entry name" value="HAD superfamily/HAD-like"/>
    <property type="match status" value="1"/>
</dbReference>
<dbReference type="GO" id="GO:0000287">
    <property type="term" value="F:magnesium ion binding"/>
    <property type="evidence" value="ECO:0007669"/>
    <property type="project" value="TreeGrafter"/>
</dbReference>
<dbReference type="SFLD" id="SFLDS00003">
    <property type="entry name" value="Haloacid_Dehalogenase"/>
    <property type="match status" value="1"/>
</dbReference>
<organism evidence="3 4">
    <name type="scientific">Mesomycoplasma flocculare ATCC 27399</name>
    <dbReference type="NCBI Taxonomy" id="743971"/>
    <lineage>
        <taxon>Bacteria</taxon>
        <taxon>Bacillati</taxon>
        <taxon>Mycoplasmatota</taxon>
        <taxon>Mycoplasmoidales</taxon>
        <taxon>Metamycoplasmataceae</taxon>
        <taxon>Mesomycoplasma</taxon>
    </lineage>
</organism>
<dbReference type="OrthoDB" id="9810101at2"/>
<dbReference type="InterPro" id="IPR000150">
    <property type="entry name" value="Cof"/>
</dbReference>
<dbReference type="Pfam" id="PF08282">
    <property type="entry name" value="Hydrolase_3"/>
    <property type="match status" value="1"/>
</dbReference>
<evidence type="ECO:0000256" key="1">
    <source>
        <dbReference type="ARBA" id="ARBA00001946"/>
    </source>
</evidence>
<dbReference type="RefSeq" id="WP_039387750.1">
    <property type="nucleotide sequence ID" value="NZ_CP007585.1"/>
</dbReference>
<dbReference type="AlphaFoldDB" id="A0A0A8E802"/>
<dbReference type="Gene3D" id="3.30.1240.10">
    <property type="match status" value="1"/>
</dbReference>
<evidence type="ECO:0000313" key="3">
    <source>
        <dbReference type="EMBL" id="AJC49747.1"/>
    </source>
</evidence>
<dbReference type="SUPFAM" id="SSF56784">
    <property type="entry name" value="HAD-like"/>
    <property type="match status" value="1"/>
</dbReference>
<comment type="similarity">
    <text evidence="2">Belongs to the HAD-like hydrolase superfamily. Cof family.</text>
</comment>
<dbReference type="SFLD" id="SFLDG01140">
    <property type="entry name" value="C2.B:_Phosphomannomutase_and_P"/>
    <property type="match status" value="1"/>
</dbReference>
<keyword evidence="3" id="KW-0378">Hydrolase</keyword>
<sequence>MKKKLIFSDIDGTLYCSDFEISRETNEYIKKNKDNFILVLNTGNPLSSRIYQVAKSLEIKYLITSNGALFSDLESENHQLINGTISIESQKFVFEIAKKLDMQLNFWNKEKYFSFNTKPQYWTFFSYPHLNPEKEVVFTDSVQENVIKLELIGTQSQIEKAYKILEKNQDLEAILIKNLSIEISKKGTNKGNAIEFVCKLFGYEQNEVMTIGDSANDLSMLERTKFSYAMANSNDLVKKVAKLNTSACDQDGLIYAIKDYLYRKKFD</sequence>
<dbReference type="Proteomes" id="UP000031129">
    <property type="component" value="Chromosome"/>
</dbReference>
<dbReference type="NCBIfam" id="TIGR01484">
    <property type="entry name" value="HAD-SF-IIB"/>
    <property type="match status" value="1"/>
</dbReference>
<dbReference type="NCBIfam" id="TIGR00099">
    <property type="entry name" value="Cof-subfamily"/>
    <property type="match status" value="1"/>
</dbReference>
<proteinExistence type="inferred from homology"/>
<dbReference type="GO" id="GO:0016791">
    <property type="term" value="F:phosphatase activity"/>
    <property type="evidence" value="ECO:0007669"/>
    <property type="project" value="UniProtKB-ARBA"/>
</dbReference>
<protein>
    <submittedName>
        <fullName evidence="3">Cof family hydrolase</fullName>
    </submittedName>
</protein>
<dbReference type="PANTHER" id="PTHR10000">
    <property type="entry name" value="PHOSPHOSERINE PHOSPHATASE"/>
    <property type="match status" value="1"/>
</dbReference>
<dbReference type="InterPro" id="IPR023214">
    <property type="entry name" value="HAD_sf"/>
</dbReference>
<dbReference type="PANTHER" id="PTHR10000:SF8">
    <property type="entry name" value="HAD SUPERFAMILY HYDROLASE-LIKE, TYPE 3"/>
    <property type="match status" value="1"/>
</dbReference>
<dbReference type="EMBL" id="CP007585">
    <property type="protein sequence ID" value="AJC49747.1"/>
    <property type="molecule type" value="Genomic_DNA"/>
</dbReference>
<name>A0A0A8E802_MESFC</name>
<dbReference type="STRING" id="743971.MYF_01005"/>
<dbReference type="KEGG" id="mfq:MYF_01005"/>